<organism evidence="8 9">
    <name type="scientific">Calderihabitans maritimus</name>
    <dbReference type="NCBI Taxonomy" id="1246530"/>
    <lineage>
        <taxon>Bacteria</taxon>
        <taxon>Bacillati</taxon>
        <taxon>Bacillota</taxon>
        <taxon>Clostridia</taxon>
        <taxon>Neomoorellales</taxon>
        <taxon>Calderihabitantaceae</taxon>
        <taxon>Calderihabitans</taxon>
    </lineage>
</organism>
<comment type="function">
    <text evidence="4">May be an activator protein for the gylABX operon.</text>
</comment>
<comment type="caution">
    <text evidence="8">The sequence shown here is derived from an EMBL/GenBank/DDBJ whole genome shotgun (WGS) entry which is preliminary data.</text>
</comment>
<evidence type="ECO:0000313" key="9">
    <source>
        <dbReference type="Proteomes" id="UP000197032"/>
    </source>
</evidence>
<protein>
    <recommendedName>
        <fullName evidence="5">Glycerol operon regulatory protein</fullName>
    </recommendedName>
</protein>
<keyword evidence="2" id="KW-0238">DNA-binding</keyword>
<dbReference type="Pfam" id="PF01614">
    <property type="entry name" value="IclR_C"/>
    <property type="match status" value="1"/>
</dbReference>
<dbReference type="EMBL" id="BDGJ01000003">
    <property type="protein sequence ID" value="GAW91030.1"/>
    <property type="molecule type" value="Genomic_DNA"/>
</dbReference>
<dbReference type="Gene3D" id="3.30.450.40">
    <property type="match status" value="1"/>
</dbReference>
<evidence type="ECO:0000256" key="2">
    <source>
        <dbReference type="ARBA" id="ARBA00023125"/>
    </source>
</evidence>
<evidence type="ECO:0000256" key="5">
    <source>
        <dbReference type="ARBA" id="ARBA00070406"/>
    </source>
</evidence>
<evidence type="ECO:0000313" key="8">
    <source>
        <dbReference type="EMBL" id="GAW91030.1"/>
    </source>
</evidence>
<dbReference type="InterPro" id="IPR029016">
    <property type="entry name" value="GAF-like_dom_sf"/>
</dbReference>
<accession>A0A1Z5HP25</accession>
<evidence type="ECO:0000256" key="4">
    <source>
        <dbReference type="ARBA" id="ARBA00058938"/>
    </source>
</evidence>
<dbReference type="PANTHER" id="PTHR30136:SF2">
    <property type="entry name" value="TRANSCRIPTIONAL REGULATOR ICLR"/>
    <property type="match status" value="1"/>
</dbReference>
<sequence>MDKKENLFSKTVDNIEQNVGRLKQMPGKDVYNPNVKVQAVARAISIIELLAKAGEMSLGEIARELQLPKSTIHGLLSTLKEFEFIEQSPFSGKYKLGLRLFEIGSAVARNWDVRAVAAPYLQKLVDECCETVHLVVLDKGEVLYIDKRESRQSLRIVSEVGTRLPAHCTGVGKVLLAYSSPSEVRRIIAEKGLRRFTKNTITDPEKLAEDLARIRQQGYAVDNEEIMDSLRCVAAPIRNHEGRVIAAMSIAGPVARLSGERFQKMVKLVVETAHEISRALGYRPAADGMAGSYEASVY</sequence>
<dbReference type="InterPro" id="IPR011991">
    <property type="entry name" value="ArsR-like_HTH"/>
</dbReference>
<keyword evidence="3" id="KW-0804">Transcription</keyword>
<dbReference type="Proteomes" id="UP000197032">
    <property type="component" value="Unassembled WGS sequence"/>
</dbReference>
<dbReference type="GO" id="GO:0045892">
    <property type="term" value="P:negative regulation of DNA-templated transcription"/>
    <property type="evidence" value="ECO:0007669"/>
    <property type="project" value="TreeGrafter"/>
</dbReference>
<dbReference type="SUPFAM" id="SSF55781">
    <property type="entry name" value="GAF domain-like"/>
    <property type="match status" value="1"/>
</dbReference>
<evidence type="ECO:0000256" key="3">
    <source>
        <dbReference type="ARBA" id="ARBA00023163"/>
    </source>
</evidence>
<gene>
    <name evidence="8" type="ORF">KKC1_01920</name>
</gene>
<evidence type="ECO:0000259" key="6">
    <source>
        <dbReference type="PROSITE" id="PS51077"/>
    </source>
</evidence>
<proteinExistence type="predicted"/>
<reference evidence="9" key="1">
    <citation type="journal article" date="2017" name="Appl. Environ. Microbiol.">
        <title>Genomic analysis of Calderihabitans maritimus KKC1, a thermophilic hydrogenogenic carboxydotrophic bacterium isolated from marine sediment.</title>
        <authorList>
            <person name="Omae K."/>
            <person name="Yoneda Y."/>
            <person name="Fukuyama Y."/>
            <person name="Yoshida T."/>
            <person name="Sako Y."/>
        </authorList>
    </citation>
    <scope>NUCLEOTIDE SEQUENCE [LARGE SCALE GENOMIC DNA]</scope>
    <source>
        <strain evidence="9">KKC1</strain>
    </source>
</reference>
<keyword evidence="9" id="KW-1185">Reference proteome</keyword>
<dbReference type="PROSITE" id="PS51078">
    <property type="entry name" value="ICLR_ED"/>
    <property type="match status" value="1"/>
</dbReference>
<dbReference type="GO" id="GO:0003677">
    <property type="term" value="F:DNA binding"/>
    <property type="evidence" value="ECO:0007669"/>
    <property type="project" value="UniProtKB-KW"/>
</dbReference>
<dbReference type="InterPro" id="IPR050707">
    <property type="entry name" value="HTH_MetabolicPath_Reg"/>
</dbReference>
<dbReference type="PANTHER" id="PTHR30136">
    <property type="entry name" value="HELIX-TURN-HELIX TRANSCRIPTIONAL REGULATOR, ICLR FAMILY"/>
    <property type="match status" value="1"/>
</dbReference>
<dbReference type="InterPro" id="IPR014757">
    <property type="entry name" value="Tscrpt_reg_IclR_C"/>
</dbReference>
<dbReference type="CDD" id="cd00090">
    <property type="entry name" value="HTH_ARSR"/>
    <property type="match status" value="1"/>
</dbReference>
<dbReference type="InterPro" id="IPR036388">
    <property type="entry name" value="WH-like_DNA-bd_sf"/>
</dbReference>
<feature type="domain" description="HTH iclR-type" evidence="6">
    <location>
        <begin position="37"/>
        <end position="98"/>
    </location>
</feature>
<dbReference type="SUPFAM" id="SSF46785">
    <property type="entry name" value="Winged helix' DNA-binding domain"/>
    <property type="match status" value="1"/>
</dbReference>
<dbReference type="PROSITE" id="PS51077">
    <property type="entry name" value="HTH_ICLR"/>
    <property type="match status" value="1"/>
</dbReference>
<evidence type="ECO:0000256" key="1">
    <source>
        <dbReference type="ARBA" id="ARBA00023015"/>
    </source>
</evidence>
<dbReference type="AlphaFoldDB" id="A0A1Z5HP25"/>
<dbReference type="Pfam" id="PF09339">
    <property type="entry name" value="HTH_IclR"/>
    <property type="match status" value="1"/>
</dbReference>
<keyword evidence="1" id="KW-0805">Transcription regulation</keyword>
<dbReference type="InterPro" id="IPR036390">
    <property type="entry name" value="WH_DNA-bd_sf"/>
</dbReference>
<dbReference type="InterPro" id="IPR005471">
    <property type="entry name" value="Tscrpt_reg_IclR_N"/>
</dbReference>
<dbReference type="Gene3D" id="1.10.10.10">
    <property type="entry name" value="Winged helix-like DNA-binding domain superfamily/Winged helix DNA-binding domain"/>
    <property type="match status" value="1"/>
</dbReference>
<dbReference type="FunFam" id="1.10.10.10:FF:000056">
    <property type="entry name" value="IclR family transcriptional regulator"/>
    <property type="match status" value="1"/>
</dbReference>
<feature type="domain" description="IclR-ED" evidence="7">
    <location>
        <begin position="99"/>
        <end position="282"/>
    </location>
</feature>
<dbReference type="GO" id="GO:0003700">
    <property type="term" value="F:DNA-binding transcription factor activity"/>
    <property type="evidence" value="ECO:0007669"/>
    <property type="project" value="TreeGrafter"/>
</dbReference>
<name>A0A1Z5HP25_9FIRM</name>
<dbReference type="SMART" id="SM00346">
    <property type="entry name" value="HTH_ICLR"/>
    <property type="match status" value="1"/>
</dbReference>
<evidence type="ECO:0000259" key="7">
    <source>
        <dbReference type="PROSITE" id="PS51078"/>
    </source>
</evidence>